<dbReference type="InterPro" id="IPR005714">
    <property type="entry name" value="ATPase_T3SS_FliI/YscN"/>
</dbReference>
<keyword evidence="4" id="KW-0547">Nucleotide-binding</keyword>
<dbReference type="GO" id="GO:0005737">
    <property type="term" value="C:cytoplasm"/>
    <property type="evidence" value="ECO:0007669"/>
    <property type="project" value="UniProtKB-SubCell"/>
</dbReference>
<evidence type="ECO:0000256" key="1">
    <source>
        <dbReference type="ARBA" id="ARBA00004496"/>
    </source>
</evidence>
<keyword evidence="2" id="KW-0813">Transport</keyword>
<keyword evidence="3" id="KW-0963">Cytoplasm</keyword>
<evidence type="ECO:0000256" key="6">
    <source>
        <dbReference type="ARBA" id="ARBA00022927"/>
    </source>
</evidence>
<dbReference type="GO" id="GO:0008564">
    <property type="term" value="F:protein-exporting ATPase activity"/>
    <property type="evidence" value="ECO:0007669"/>
    <property type="project" value="UniProtKB-EC"/>
</dbReference>
<dbReference type="InterPro" id="IPR003593">
    <property type="entry name" value="AAA+_ATPase"/>
</dbReference>
<dbReference type="GO" id="GO:0016887">
    <property type="term" value="F:ATP hydrolysis activity"/>
    <property type="evidence" value="ECO:0007669"/>
    <property type="project" value="InterPro"/>
</dbReference>
<feature type="domain" description="AAA+ ATPase" evidence="9">
    <location>
        <begin position="180"/>
        <end position="361"/>
    </location>
</feature>
<dbReference type="GO" id="GO:0030254">
    <property type="term" value="P:protein secretion by the type III secretion system"/>
    <property type="evidence" value="ECO:0007669"/>
    <property type="project" value="InterPro"/>
</dbReference>
<evidence type="ECO:0000259" key="9">
    <source>
        <dbReference type="SMART" id="SM00382"/>
    </source>
</evidence>
<dbReference type="Pfam" id="PF00006">
    <property type="entry name" value="ATP-synt_ab"/>
    <property type="match status" value="1"/>
</dbReference>
<sequence>MVKMPILKSWLRLILWGRNWMHSLDKAKIIQAMTTPLFQPLTDILPYRCLGKVQEVSTNLVKVTLPGAKQGELCLIDNRLAAEVVTIKAQEAWLSPFDSTIGLVSGACVERLGHGHRVRVGEHLLGGIVDGLGRPLEKMPIAGEWRSNHNAAPDPLTRQLISEVLPTGIKAIDGILTLGVGQRIGIFAAAGGGKSTLLGMLARGCEADVVVLALVGERGREVREFLDNHLPATARKKTILVVATSDRPPLERMKASLTATTIAEYFRDQGKQVLLLVDSLTRFARAAREIGLAAGEPPVANGFPPSVFVHMAALLERAGPAKVGSISAIYTVLVEGDNMNEPVADEVRSILDGHIVLSRQLAAAGHFPAIDVNASVSRVMDNIVSKTHSLHARRLRQLRALFQDVQLLIRVGEYQSGQDKDTDEAIEKNHPINQFLRQDSDEWVSFYQTIENLNQLV</sequence>
<evidence type="ECO:0000256" key="8">
    <source>
        <dbReference type="ARBA" id="ARBA00034006"/>
    </source>
</evidence>
<name>D2TY23_9GAMM</name>
<dbReference type="InterPro" id="IPR000194">
    <property type="entry name" value="ATPase_F1/V1/A1_a/bsu_nucl-bd"/>
</dbReference>
<accession>D2TY23</accession>
<evidence type="ECO:0000256" key="2">
    <source>
        <dbReference type="ARBA" id="ARBA00022448"/>
    </source>
</evidence>
<keyword evidence="5" id="KW-0067">ATP-binding</keyword>
<gene>
    <name evidence="10" type="primary">yscN</name>
    <name evidence="10" type="ORF">ARN_10250</name>
</gene>
<dbReference type="GO" id="GO:0046933">
    <property type="term" value="F:proton-transporting ATP synthase activity, rotational mechanism"/>
    <property type="evidence" value="ECO:0007669"/>
    <property type="project" value="TreeGrafter"/>
</dbReference>
<keyword evidence="7" id="KW-1278">Translocase</keyword>
<evidence type="ECO:0000256" key="5">
    <source>
        <dbReference type="ARBA" id="ARBA00022840"/>
    </source>
</evidence>
<dbReference type="Gene3D" id="3.40.50.12240">
    <property type="match status" value="1"/>
</dbReference>
<protein>
    <submittedName>
        <fullName evidence="10">Type III secretion cytoplasmic ATP synthase (YscN,SpaL,MxiB,HrcN,EscN)</fullName>
    </submittedName>
</protein>
<proteinExistence type="predicted"/>
<evidence type="ECO:0000256" key="4">
    <source>
        <dbReference type="ARBA" id="ARBA00022741"/>
    </source>
</evidence>
<dbReference type="InterPro" id="IPR050053">
    <property type="entry name" value="ATPase_alpha/beta_chains"/>
</dbReference>
<dbReference type="EMBL" id="FN545180">
    <property type="protein sequence ID" value="CBA72303.1"/>
    <property type="molecule type" value="Genomic_DNA"/>
</dbReference>
<dbReference type="FunFam" id="3.40.50.12240:FF:000002">
    <property type="entry name" value="Flagellum-specific ATP synthase FliI"/>
    <property type="match status" value="1"/>
</dbReference>
<comment type="catalytic activity">
    <reaction evidence="8">
        <text>ATP + H2O + cellular proteinSide 1 = ADP + phosphate + cellular proteinSide 2.</text>
        <dbReference type="EC" id="7.4.2.8"/>
    </reaction>
</comment>
<keyword evidence="6" id="KW-0653">Protein transport</keyword>
<dbReference type="InterPro" id="IPR027417">
    <property type="entry name" value="P-loop_NTPase"/>
</dbReference>
<dbReference type="PANTHER" id="PTHR15184:SF62">
    <property type="entry name" value="SPI-2 TYPE 3 SECRETION SYSTEM ATPASE"/>
    <property type="match status" value="1"/>
</dbReference>
<dbReference type="Pfam" id="PF18269">
    <property type="entry name" value="T3SS_ATPase_C"/>
    <property type="match status" value="1"/>
</dbReference>
<reference evidence="10" key="1">
    <citation type="journal article" date="2010" name="Insect Mol. Biol.">
        <title>The draft genome sequence of Arsenophonus nasoniae, son-killer bacterium of Nasonia vitripennis, reveals genes associated with virulence and symbiosis.</title>
        <authorList>
            <person name="Wilkes T."/>
            <person name="Darby A.C."/>
            <person name="Choi J."/>
            <person name="Colborne J.K."/>
            <person name="Werren J.H."/>
            <person name="Hurst G.D.D."/>
        </authorList>
    </citation>
    <scope>NUCLEOTIDE SEQUENCE</scope>
</reference>
<dbReference type="GO" id="GO:0030257">
    <property type="term" value="C:type III protein secretion system complex"/>
    <property type="evidence" value="ECO:0007669"/>
    <property type="project" value="InterPro"/>
</dbReference>
<dbReference type="AlphaFoldDB" id="D2TY23"/>
<evidence type="ECO:0000313" key="10">
    <source>
        <dbReference type="EMBL" id="CBA72303.1"/>
    </source>
</evidence>
<dbReference type="SUPFAM" id="SSF52540">
    <property type="entry name" value="P-loop containing nucleoside triphosphate hydrolases"/>
    <property type="match status" value="1"/>
</dbReference>
<dbReference type="InterPro" id="IPR040627">
    <property type="entry name" value="T3SS_ATPase_C"/>
</dbReference>
<dbReference type="InterPro" id="IPR020003">
    <property type="entry name" value="ATPase_a/bsu_AS"/>
</dbReference>
<evidence type="ECO:0000256" key="7">
    <source>
        <dbReference type="ARBA" id="ARBA00022967"/>
    </source>
</evidence>
<comment type="subcellular location">
    <subcellularLocation>
        <location evidence="1">Cytoplasm</location>
    </subcellularLocation>
</comment>
<evidence type="ECO:0000256" key="3">
    <source>
        <dbReference type="ARBA" id="ARBA00022490"/>
    </source>
</evidence>
<organism evidence="10">
    <name type="scientific">Arsenophonus nasoniae</name>
    <name type="common">son-killer infecting Nasonia vitripennis</name>
    <dbReference type="NCBI Taxonomy" id="638"/>
    <lineage>
        <taxon>Bacteria</taxon>
        <taxon>Pseudomonadati</taxon>
        <taxon>Pseudomonadota</taxon>
        <taxon>Gammaproteobacteria</taxon>
        <taxon>Enterobacterales</taxon>
        <taxon>Morganellaceae</taxon>
        <taxon>Arsenophonus</taxon>
    </lineage>
</organism>
<dbReference type="PANTHER" id="PTHR15184">
    <property type="entry name" value="ATP SYNTHASE"/>
    <property type="match status" value="1"/>
</dbReference>
<dbReference type="GO" id="GO:0005524">
    <property type="term" value="F:ATP binding"/>
    <property type="evidence" value="ECO:0007669"/>
    <property type="project" value="UniProtKB-KW"/>
</dbReference>
<dbReference type="NCBIfam" id="TIGR01026">
    <property type="entry name" value="fliI_yscN"/>
    <property type="match status" value="1"/>
</dbReference>
<dbReference type="SMART" id="SM00382">
    <property type="entry name" value="AAA"/>
    <property type="match status" value="1"/>
</dbReference>
<dbReference type="CDD" id="cd01136">
    <property type="entry name" value="ATPase_flagellum-secretory_path_III"/>
    <property type="match status" value="1"/>
</dbReference>
<dbReference type="PROSITE" id="PS00152">
    <property type="entry name" value="ATPASE_ALPHA_BETA"/>
    <property type="match status" value="1"/>
</dbReference>